<dbReference type="PANTHER" id="PTHR11766:SF1">
    <property type="entry name" value="TYROSINE--TRNA LIGASE"/>
    <property type="match status" value="1"/>
</dbReference>
<evidence type="ECO:0000313" key="11">
    <source>
        <dbReference type="EMBL" id="GAG19768.1"/>
    </source>
</evidence>
<comment type="caution">
    <text evidence="11">The sequence shown here is derived from an EMBL/GenBank/DDBJ whole genome shotgun (WGS) entry which is preliminary data.</text>
</comment>
<evidence type="ECO:0000256" key="7">
    <source>
        <dbReference type="ARBA" id="ARBA00023146"/>
    </source>
</evidence>
<feature type="non-terminal residue" evidence="11">
    <location>
        <position position="1"/>
    </location>
</feature>
<comment type="catalytic activity">
    <reaction evidence="9">
        <text>tRNA(Tyr) + L-tyrosine + ATP = L-tyrosyl-tRNA(Tyr) + AMP + diphosphate + H(+)</text>
        <dbReference type="Rhea" id="RHEA:10220"/>
        <dbReference type="Rhea" id="RHEA-COMP:9706"/>
        <dbReference type="Rhea" id="RHEA-COMP:9707"/>
        <dbReference type="ChEBI" id="CHEBI:15378"/>
        <dbReference type="ChEBI" id="CHEBI:30616"/>
        <dbReference type="ChEBI" id="CHEBI:33019"/>
        <dbReference type="ChEBI" id="CHEBI:58315"/>
        <dbReference type="ChEBI" id="CHEBI:78442"/>
        <dbReference type="ChEBI" id="CHEBI:78536"/>
        <dbReference type="ChEBI" id="CHEBI:456215"/>
        <dbReference type="EC" id="6.1.1.1"/>
    </reaction>
</comment>
<dbReference type="InterPro" id="IPR036986">
    <property type="entry name" value="S4_RNA-bd_sf"/>
</dbReference>
<dbReference type="InterPro" id="IPR024088">
    <property type="entry name" value="Tyr-tRNA-ligase_bac-type"/>
</dbReference>
<evidence type="ECO:0000256" key="5">
    <source>
        <dbReference type="ARBA" id="ARBA00022884"/>
    </source>
</evidence>
<evidence type="ECO:0000256" key="1">
    <source>
        <dbReference type="ARBA" id="ARBA00013160"/>
    </source>
</evidence>
<dbReference type="InterPro" id="IPR014729">
    <property type="entry name" value="Rossmann-like_a/b/a_fold"/>
</dbReference>
<organism evidence="11">
    <name type="scientific">marine sediment metagenome</name>
    <dbReference type="NCBI Taxonomy" id="412755"/>
    <lineage>
        <taxon>unclassified sequences</taxon>
        <taxon>metagenomes</taxon>
        <taxon>ecological metagenomes</taxon>
    </lineage>
</organism>
<dbReference type="SUPFAM" id="SSF52374">
    <property type="entry name" value="Nucleotidylyl transferase"/>
    <property type="match status" value="1"/>
</dbReference>
<dbReference type="InterPro" id="IPR002942">
    <property type="entry name" value="S4_RNA-bd"/>
</dbReference>
<dbReference type="Gene3D" id="1.10.240.10">
    <property type="entry name" value="Tyrosyl-Transfer RNA Synthetase"/>
    <property type="match status" value="1"/>
</dbReference>
<reference evidence="11" key="1">
    <citation type="journal article" date="2014" name="Front. Microbiol.">
        <title>High frequency of phylogenetically diverse reductive dehalogenase-homologous genes in deep subseafloor sedimentary metagenomes.</title>
        <authorList>
            <person name="Kawai M."/>
            <person name="Futagami T."/>
            <person name="Toyoda A."/>
            <person name="Takaki Y."/>
            <person name="Nishi S."/>
            <person name="Hori S."/>
            <person name="Arai W."/>
            <person name="Tsubouchi T."/>
            <person name="Morono Y."/>
            <person name="Uchiyama I."/>
            <person name="Ito T."/>
            <person name="Fujiyama A."/>
            <person name="Inagaki F."/>
            <person name="Takami H."/>
        </authorList>
    </citation>
    <scope>NUCLEOTIDE SEQUENCE</scope>
    <source>
        <strain evidence="11">Expedition CK06-06</strain>
    </source>
</reference>
<protein>
    <recommendedName>
        <fullName evidence="1">tyrosine--tRNA ligase</fullName>
        <ecNumber evidence="1">6.1.1.1</ecNumber>
    </recommendedName>
    <alternativeName>
        <fullName evidence="8">Tyrosyl-tRNA synthetase</fullName>
    </alternativeName>
</protein>
<dbReference type="NCBIfam" id="TIGR00234">
    <property type="entry name" value="tyrS"/>
    <property type="match status" value="1"/>
</dbReference>
<accession>X0W576</accession>
<dbReference type="Pfam" id="PF22421">
    <property type="entry name" value="SYY_C-terminal"/>
    <property type="match status" value="1"/>
</dbReference>
<dbReference type="GO" id="GO:0004831">
    <property type="term" value="F:tyrosine-tRNA ligase activity"/>
    <property type="evidence" value="ECO:0007669"/>
    <property type="project" value="UniProtKB-EC"/>
</dbReference>
<dbReference type="InterPro" id="IPR002307">
    <property type="entry name" value="Tyr-tRNA-ligase"/>
</dbReference>
<dbReference type="PRINTS" id="PR01040">
    <property type="entry name" value="TRNASYNTHTYR"/>
</dbReference>
<dbReference type="GO" id="GO:0005829">
    <property type="term" value="C:cytosol"/>
    <property type="evidence" value="ECO:0007669"/>
    <property type="project" value="TreeGrafter"/>
</dbReference>
<dbReference type="CDD" id="cd00165">
    <property type="entry name" value="S4"/>
    <property type="match status" value="1"/>
</dbReference>
<evidence type="ECO:0000256" key="2">
    <source>
        <dbReference type="ARBA" id="ARBA00022598"/>
    </source>
</evidence>
<dbReference type="InterPro" id="IPR002305">
    <property type="entry name" value="aa-tRNA-synth_Ic"/>
</dbReference>
<evidence type="ECO:0000256" key="6">
    <source>
        <dbReference type="ARBA" id="ARBA00022917"/>
    </source>
</evidence>
<evidence type="ECO:0000256" key="4">
    <source>
        <dbReference type="ARBA" id="ARBA00022840"/>
    </source>
</evidence>
<dbReference type="GO" id="GO:0006437">
    <property type="term" value="P:tyrosyl-tRNA aminoacylation"/>
    <property type="evidence" value="ECO:0007669"/>
    <property type="project" value="InterPro"/>
</dbReference>
<evidence type="ECO:0000256" key="3">
    <source>
        <dbReference type="ARBA" id="ARBA00022741"/>
    </source>
</evidence>
<keyword evidence="3" id="KW-0547">Nucleotide-binding</keyword>
<proteinExistence type="predicted"/>
<keyword evidence="6" id="KW-0648">Protein biosynthesis</keyword>
<dbReference type="SMART" id="SM00363">
    <property type="entry name" value="S4"/>
    <property type="match status" value="1"/>
</dbReference>
<dbReference type="PROSITE" id="PS50889">
    <property type="entry name" value="S4"/>
    <property type="match status" value="1"/>
</dbReference>
<keyword evidence="5" id="KW-0694">RNA-binding</keyword>
<dbReference type="Pfam" id="PF00579">
    <property type="entry name" value="tRNA-synt_1b"/>
    <property type="match status" value="1"/>
</dbReference>
<feature type="domain" description="RNA-binding S4" evidence="10">
    <location>
        <begin position="202"/>
        <end position="263"/>
    </location>
</feature>
<dbReference type="SUPFAM" id="SSF55174">
    <property type="entry name" value="Alpha-L RNA-binding motif"/>
    <property type="match status" value="1"/>
</dbReference>
<dbReference type="AlphaFoldDB" id="X0W576"/>
<sequence>LKNNKPISVHEILYPLMQAYDSVALRADVELGGTDQKFNLLVGREIQRAFKQEPQVIMTTPLLEGLAGVEKMSKSLNNYVGITEPPSEIYGKIMSISDPLMFRYYELLTDESLSQIKKWKREIKEEKINPKDLKSRLSLSIASDFWGKEKAKKALLEFERVFKEKKLPTKIEDIEIKIEEKVELKGKVKDKTKVEALVTVVPLIDLLVERSIFPSRKEAKRVIRQGGLYLDGKRIEDIAFKIDLSKKSDFILKIGKRKFYRII</sequence>
<evidence type="ECO:0000256" key="8">
    <source>
        <dbReference type="ARBA" id="ARBA00033323"/>
    </source>
</evidence>
<keyword evidence="2" id="KW-0436">Ligase</keyword>
<keyword evidence="4" id="KW-0067">ATP-binding</keyword>
<evidence type="ECO:0000259" key="10">
    <source>
        <dbReference type="SMART" id="SM00363"/>
    </source>
</evidence>
<keyword evidence="7" id="KW-0030">Aminoacyl-tRNA synthetase</keyword>
<dbReference type="EC" id="6.1.1.1" evidence="1"/>
<evidence type="ECO:0000256" key="9">
    <source>
        <dbReference type="ARBA" id="ARBA00048248"/>
    </source>
</evidence>
<feature type="non-terminal residue" evidence="11">
    <location>
        <position position="263"/>
    </location>
</feature>
<dbReference type="Gene3D" id="3.10.290.10">
    <property type="entry name" value="RNA-binding S4 domain"/>
    <property type="match status" value="1"/>
</dbReference>
<gene>
    <name evidence="11" type="ORF">S01H1_47210</name>
</gene>
<dbReference type="GO" id="GO:0003723">
    <property type="term" value="F:RNA binding"/>
    <property type="evidence" value="ECO:0007669"/>
    <property type="project" value="UniProtKB-KW"/>
</dbReference>
<dbReference type="InterPro" id="IPR054608">
    <property type="entry name" value="SYY-like_C"/>
</dbReference>
<dbReference type="Gene3D" id="3.40.50.620">
    <property type="entry name" value="HUPs"/>
    <property type="match status" value="1"/>
</dbReference>
<dbReference type="GO" id="GO:0005524">
    <property type="term" value="F:ATP binding"/>
    <property type="evidence" value="ECO:0007669"/>
    <property type="project" value="UniProtKB-KW"/>
</dbReference>
<dbReference type="EMBL" id="BARS01030260">
    <property type="protein sequence ID" value="GAG19768.1"/>
    <property type="molecule type" value="Genomic_DNA"/>
</dbReference>
<dbReference type="PANTHER" id="PTHR11766">
    <property type="entry name" value="TYROSYL-TRNA SYNTHETASE"/>
    <property type="match status" value="1"/>
</dbReference>
<name>X0W576_9ZZZZ</name>